<dbReference type="PANTHER" id="PTHR30093">
    <property type="entry name" value="GENERAL SECRETION PATHWAY PROTEIN G"/>
    <property type="match status" value="1"/>
</dbReference>
<dbReference type="InterPro" id="IPR027558">
    <property type="entry name" value="Pre_pil_HX9DG_C"/>
</dbReference>
<dbReference type="AlphaFoldDB" id="A0A5K7X885"/>
<dbReference type="PANTHER" id="PTHR30093:SF2">
    <property type="entry name" value="TYPE II SECRETION SYSTEM PROTEIN H"/>
    <property type="match status" value="1"/>
</dbReference>
<proteinExistence type="predicted"/>
<dbReference type="Proteomes" id="UP000326837">
    <property type="component" value="Chromosome"/>
</dbReference>
<dbReference type="Pfam" id="PF07963">
    <property type="entry name" value="N_methyl"/>
    <property type="match status" value="1"/>
</dbReference>
<accession>A0A5K7X885</accession>
<name>A0A5K7X885_9BACT</name>
<gene>
    <name evidence="2" type="ORF">PLANPX_1694</name>
</gene>
<dbReference type="RefSeq" id="WP_152098115.1">
    <property type="nucleotide sequence ID" value="NZ_AP021861.1"/>
</dbReference>
<dbReference type="KEGG" id="lpav:PLANPX_1694"/>
<dbReference type="Pfam" id="PF07596">
    <property type="entry name" value="SBP_bac_10"/>
    <property type="match status" value="1"/>
</dbReference>
<organism evidence="2 3">
    <name type="scientific">Lacipirellula parvula</name>
    <dbReference type="NCBI Taxonomy" id="2650471"/>
    <lineage>
        <taxon>Bacteria</taxon>
        <taxon>Pseudomonadati</taxon>
        <taxon>Planctomycetota</taxon>
        <taxon>Planctomycetia</taxon>
        <taxon>Pirellulales</taxon>
        <taxon>Lacipirellulaceae</taxon>
        <taxon>Lacipirellula</taxon>
    </lineage>
</organism>
<dbReference type="NCBIfam" id="TIGR04294">
    <property type="entry name" value="pre_pil_HX9DG"/>
    <property type="match status" value="1"/>
</dbReference>
<feature type="domain" description="DUF1559" evidence="1">
    <location>
        <begin position="34"/>
        <end position="292"/>
    </location>
</feature>
<keyword evidence="3" id="KW-1185">Reference proteome</keyword>
<dbReference type="NCBIfam" id="TIGR02532">
    <property type="entry name" value="IV_pilin_GFxxxE"/>
    <property type="match status" value="1"/>
</dbReference>
<evidence type="ECO:0000313" key="2">
    <source>
        <dbReference type="EMBL" id="BBO32082.1"/>
    </source>
</evidence>
<dbReference type="Gene3D" id="3.30.700.10">
    <property type="entry name" value="Glycoprotein, Type 4 Pilin"/>
    <property type="match status" value="1"/>
</dbReference>
<dbReference type="SUPFAM" id="SSF54523">
    <property type="entry name" value="Pili subunits"/>
    <property type="match status" value="1"/>
</dbReference>
<dbReference type="InterPro" id="IPR012902">
    <property type="entry name" value="N_methyl_site"/>
</dbReference>
<evidence type="ECO:0000259" key="1">
    <source>
        <dbReference type="Pfam" id="PF07596"/>
    </source>
</evidence>
<dbReference type="EMBL" id="AP021861">
    <property type="protein sequence ID" value="BBO32082.1"/>
    <property type="molecule type" value="Genomic_DNA"/>
</dbReference>
<reference evidence="3" key="1">
    <citation type="submission" date="2019-10" db="EMBL/GenBank/DDBJ databases">
        <title>Lacipirellula parvula gen. nov., sp. nov., representing a lineage of planctomycetes widespread in freshwater anoxic habitats, and description of the family Lacipirellulaceae.</title>
        <authorList>
            <person name="Dedysh S.N."/>
            <person name="Kulichevskaya I.S."/>
            <person name="Beletsky A.V."/>
            <person name="Rakitin A.L."/>
            <person name="Mardanov A.V."/>
            <person name="Ivanova A.A."/>
            <person name="Saltykova V.X."/>
            <person name="Rijpstra W.I.C."/>
            <person name="Sinninghe Damste J.S."/>
            <person name="Ravin N.V."/>
        </authorList>
    </citation>
    <scope>NUCLEOTIDE SEQUENCE [LARGE SCALE GENOMIC DNA]</scope>
    <source>
        <strain evidence="3">PX69</strain>
    </source>
</reference>
<evidence type="ECO:0000313" key="3">
    <source>
        <dbReference type="Proteomes" id="UP000326837"/>
    </source>
</evidence>
<dbReference type="InterPro" id="IPR045584">
    <property type="entry name" value="Pilin-like"/>
</dbReference>
<sequence length="313" mass="33709">MTTIRNKRAFTLVELLVVIAIIGVLVALLLPAVQAAREASRRASCLNNMRQLMLGFQNHASAKGAFPPARINAAGRQHGWFVDLLPYLEQATLANAYDDTKNFYAPENEAAGNTPLPIAICASSPQTPTDRINPLTAAGGMPFNTTGFAADYSVAYLLDAASAVATGVQYGSDDLRPVLYGGPGEDDLPHPMKWVTDGLSYTTLIVEQAGRPDHYLLNAKQSTNSKLQYPTWWMAWASQRIFVFQGYDGSGLTAGAACAVNCSNSQGIYAFHPSGANVSFCDGSARFISQEISVRTMFAYMTRAADDGVYADE</sequence>
<protein>
    <recommendedName>
        <fullName evidence="1">DUF1559 domain-containing protein</fullName>
    </recommendedName>
</protein>
<dbReference type="InterPro" id="IPR011453">
    <property type="entry name" value="DUF1559"/>
</dbReference>